<feature type="transmembrane region" description="Helical" evidence="1">
    <location>
        <begin position="63"/>
        <end position="87"/>
    </location>
</feature>
<dbReference type="HOGENOM" id="CLU_1515714_0_0_9"/>
<proteinExistence type="predicted"/>
<protein>
    <submittedName>
        <fullName evidence="2">Uncharacterized protein</fullName>
    </submittedName>
</protein>
<name>A5Z8X8_9FIRM</name>
<gene>
    <name evidence="2" type="ORF">EUBVEN_02169</name>
</gene>
<dbReference type="Proteomes" id="UP000006000">
    <property type="component" value="Unassembled WGS sequence"/>
</dbReference>
<keyword evidence="1" id="KW-0812">Transmembrane</keyword>
<evidence type="ECO:0000313" key="3">
    <source>
        <dbReference type="Proteomes" id="UP000006000"/>
    </source>
</evidence>
<feature type="transmembrane region" description="Helical" evidence="1">
    <location>
        <begin position="32"/>
        <end position="51"/>
    </location>
</feature>
<keyword evidence="1" id="KW-0472">Membrane</keyword>
<evidence type="ECO:0000256" key="1">
    <source>
        <dbReference type="SAM" id="Phobius"/>
    </source>
</evidence>
<comment type="caution">
    <text evidence="2">The sequence shown here is derived from an EMBL/GenBank/DDBJ whole genome shotgun (WGS) entry which is preliminary data.</text>
</comment>
<accession>A5Z8X8</accession>
<reference evidence="2 3" key="2">
    <citation type="submission" date="2007-04" db="EMBL/GenBank/DDBJ databases">
        <title>Draft genome sequence of Eubacterium ventriosum (ATCC 27560).</title>
        <authorList>
            <person name="Sudarsanam P."/>
            <person name="Ley R."/>
            <person name="Guruge J."/>
            <person name="Turnbaugh P.J."/>
            <person name="Mahowald M."/>
            <person name="Liep D."/>
            <person name="Gordon J."/>
        </authorList>
    </citation>
    <scope>NUCLEOTIDE SEQUENCE [LARGE SCALE GENOMIC DNA]</scope>
    <source>
        <strain evidence="2 3">ATCC 27560</strain>
    </source>
</reference>
<organism evidence="2 3">
    <name type="scientific">Eubacterium ventriosum ATCC 27560</name>
    <dbReference type="NCBI Taxonomy" id="411463"/>
    <lineage>
        <taxon>Bacteria</taxon>
        <taxon>Bacillati</taxon>
        <taxon>Bacillota</taxon>
        <taxon>Clostridia</taxon>
        <taxon>Eubacteriales</taxon>
        <taxon>Eubacteriaceae</taxon>
        <taxon>Eubacterium</taxon>
    </lineage>
</organism>
<keyword evidence="1" id="KW-1133">Transmembrane helix</keyword>
<reference evidence="2 3" key="1">
    <citation type="submission" date="2007-03" db="EMBL/GenBank/DDBJ databases">
        <authorList>
            <person name="Fulton L."/>
            <person name="Clifton S."/>
            <person name="Fulton B."/>
            <person name="Xu J."/>
            <person name="Minx P."/>
            <person name="Pepin K.H."/>
            <person name="Johnson M."/>
            <person name="Thiruvilangam P."/>
            <person name="Bhonagiri V."/>
            <person name="Nash W.E."/>
            <person name="Mardis E.R."/>
            <person name="Wilson R.K."/>
        </authorList>
    </citation>
    <scope>NUCLEOTIDE SEQUENCE [LARGE SCALE GENOMIC DNA]</scope>
    <source>
        <strain evidence="2 3">ATCC 27560</strain>
    </source>
</reference>
<sequence length="177" mass="19326">MYMSMKPQKMITSAMITASIIIKRLSPNPRSFMIVCCSSGIFSLVVVPCVMSPTRFPADVKNAFIIVTLFATSHSAIPILINILSMVSNLTSSFTSMLSEQKPITKNRTTSDEPTATNMGSRFATTAQGPPFLKLTGDCPSSSKTRDTLSFQKSTTVCKRSRITPPKLNMSIISYLP</sequence>
<dbReference type="AlphaFoldDB" id="A5Z8X8"/>
<evidence type="ECO:0000313" key="2">
    <source>
        <dbReference type="EMBL" id="EDM50850.1"/>
    </source>
</evidence>
<dbReference type="EMBL" id="AAVL02000036">
    <property type="protein sequence ID" value="EDM50850.1"/>
    <property type="molecule type" value="Genomic_DNA"/>
</dbReference>